<keyword evidence="3 6" id="KW-0812">Transmembrane</keyword>
<dbReference type="PANTHER" id="PTHR30028:SF0">
    <property type="entry name" value="PROTEIN ALUMINUM SENSITIVE 3"/>
    <property type="match status" value="1"/>
</dbReference>
<dbReference type="EMBL" id="JAUSSK010000003">
    <property type="protein sequence ID" value="MDQ0010453.1"/>
    <property type="molecule type" value="Genomic_DNA"/>
</dbReference>
<feature type="transmembrane region" description="Helical" evidence="6">
    <location>
        <begin position="94"/>
        <end position="117"/>
    </location>
</feature>
<protein>
    <submittedName>
        <fullName evidence="7">ABC transport system permease protein</fullName>
    </submittedName>
</protein>
<reference evidence="7 8" key="1">
    <citation type="submission" date="2023-07" db="EMBL/GenBank/DDBJ databases">
        <title>Sorghum-associated microbial communities from plants grown in Nebraska, USA.</title>
        <authorList>
            <person name="Schachtman D."/>
        </authorList>
    </citation>
    <scope>NUCLEOTIDE SEQUENCE [LARGE SCALE GENOMIC DNA]</scope>
    <source>
        <strain evidence="7 8">CC60</strain>
    </source>
</reference>
<keyword evidence="5 6" id="KW-0472">Membrane</keyword>
<evidence type="ECO:0000256" key="1">
    <source>
        <dbReference type="ARBA" id="ARBA00004141"/>
    </source>
</evidence>
<feature type="transmembrane region" description="Helical" evidence="6">
    <location>
        <begin position="190"/>
        <end position="212"/>
    </location>
</feature>
<evidence type="ECO:0000313" key="8">
    <source>
        <dbReference type="Proteomes" id="UP001237737"/>
    </source>
</evidence>
<feature type="transmembrane region" description="Helical" evidence="6">
    <location>
        <begin position="6"/>
        <end position="28"/>
    </location>
</feature>
<gene>
    <name evidence="7" type="ORF">J2T07_002643</name>
</gene>
<comment type="similarity">
    <text evidence="2">Belongs to the UPF0014 family.</text>
</comment>
<dbReference type="PANTHER" id="PTHR30028">
    <property type="entry name" value="UPF0014 INNER MEMBRANE PROTEIN YBBM-RELATED"/>
    <property type="match status" value="1"/>
</dbReference>
<organism evidence="7 8">
    <name type="scientific">Luteibacter jiangsuensis</name>
    <dbReference type="NCBI Taxonomy" id="637577"/>
    <lineage>
        <taxon>Bacteria</taxon>
        <taxon>Pseudomonadati</taxon>
        <taxon>Pseudomonadota</taxon>
        <taxon>Gammaproteobacteria</taxon>
        <taxon>Lysobacterales</taxon>
        <taxon>Rhodanobacteraceae</taxon>
        <taxon>Luteibacter</taxon>
    </lineage>
</organism>
<dbReference type="RefSeq" id="WP_306850542.1">
    <property type="nucleotide sequence ID" value="NZ_JAUSSK010000003.1"/>
</dbReference>
<proteinExistence type="inferred from homology"/>
<evidence type="ECO:0000256" key="5">
    <source>
        <dbReference type="ARBA" id="ARBA00023136"/>
    </source>
</evidence>
<feature type="transmembrane region" description="Helical" evidence="6">
    <location>
        <begin position="35"/>
        <end position="58"/>
    </location>
</feature>
<keyword evidence="8" id="KW-1185">Reference proteome</keyword>
<sequence>MNVISLHPYDLAVASTLILLDAVISLVFRLRLHRGLLLAALRMVVQLVAVGFVLRYVFGVGEAWLTLLVIFAMVLVAAREAAARPVHRLRRGGFLISLASVATPALLTCLFALLTAIRPHPLLSPQYAIPLAGIILGNVLNSASIAFSGVLDGVGVQASAIEARLMLGDTYRTATAELGRDAIRRSMIPIVNQMSAAGVVTLPGIMTGQILAGLDPMEAVKYQILLMFLLAGGSCLASMVAVYLAAARLTDNRGRLRLDRLATG</sequence>
<feature type="transmembrane region" description="Helical" evidence="6">
    <location>
        <begin position="129"/>
        <end position="151"/>
    </location>
</feature>
<accession>A0ABT9SZM9</accession>
<dbReference type="InterPro" id="IPR005226">
    <property type="entry name" value="UPF0014_fam"/>
</dbReference>
<comment type="subcellular location">
    <subcellularLocation>
        <location evidence="1">Membrane</location>
        <topology evidence="1">Multi-pass membrane protein</topology>
    </subcellularLocation>
</comment>
<feature type="transmembrane region" description="Helical" evidence="6">
    <location>
        <begin position="224"/>
        <end position="247"/>
    </location>
</feature>
<evidence type="ECO:0000313" key="7">
    <source>
        <dbReference type="EMBL" id="MDQ0010453.1"/>
    </source>
</evidence>
<dbReference type="Pfam" id="PF03649">
    <property type="entry name" value="UPF0014"/>
    <property type="match status" value="1"/>
</dbReference>
<evidence type="ECO:0000256" key="2">
    <source>
        <dbReference type="ARBA" id="ARBA00005268"/>
    </source>
</evidence>
<feature type="transmembrane region" description="Helical" evidence="6">
    <location>
        <begin position="64"/>
        <end position="82"/>
    </location>
</feature>
<evidence type="ECO:0000256" key="3">
    <source>
        <dbReference type="ARBA" id="ARBA00022692"/>
    </source>
</evidence>
<dbReference type="Proteomes" id="UP001237737">
    <property type="component" value="Unassembled WGS sequence"/>
</dbReference>
<evidence type="ECO:0000256" key="4">
    <source>
        <dbReference type="ARBA" id="ARBA00022989"/>
    </source>
</evidence>
<evidence type="ECO:0000256" key="6">
    <source>
        <dbReference type="SAM" id="Phobius"/>
    </source>
</evidence>
<name>A0ABT9SZM9_9GAMM</name>
<keyword evidence="4 6" id="KW-1133">Transmembrane helix</keyword>
<comment type="caution">
    <text evidence="7">The sequence shown here is derived from an EMBL/GenBank/DDBJ whole genome shotgun (WGS) entry which is preliminary data.</text>
</comment>